<proteinExistence type="predicted"/>
<dbReference type="Proteomes" id="UP001223390">
    <property type="component" value="Unassembled WGS sequence"/>
</dbReference>
<dbReference type="RefSeq" id="WP_285344732.1">
    <property type="nucleotide sequence ID" value="NZ_JASITI010000032.1"/>
</dbReference>
<keyword evidence="2" id="KW-1185">Reference proteome</keyword>
<protein>
    <submittedName>
        <fullName evidence="1">Uncharacterized protein</fullName>
    </submittedName>
</protein>
<dbReference type="EMBL" id="JASITI010000032">
    <property type="protein sequence ID" value="MDK9498624.1"/>
    <property type="molecule type" value="Genomic_DNA"/>
</dbReference>
<evidence type="ECO:0000313" key="1">
    <source>
        <dbReference type="EMBL" id="MDK9498624.1"/>
    </source>
</evidence>
<accession>A0ABT7GYE3</accession>
<organism evidence="1 2">
    <name type="scientific">Streptomyces katrae</name>
    <dbReference type="NCBI Taxonomy" id="68223"/>
    <lineage>
        <taxon>Bacteria</taxon>
        <taxon>Bacillati</taxon>
        <taxon>Actinomycetota</taxon>
        <taxon>Actinomycetes</taxon>
        <taxon>Kitasatosporales</taxon>
        <taxon>Streptomycetaceae</taxon>
        <taxon>Streptomyces</taxon>
    </lineage>
</organism>
<sequence length="72" mass="7870">MFVATGQYMAQRKDDLADHHKNQIQTLLAEGDAIASKAQENRWKAAEAAARALTSGASSLAIQELDQSRLRT</sequence>
<gene>
    <name evidence="1" type="ORF">QEZ40_003811</name>
</gene>
<evidence type="ECO:0000313" key="2">
    <source>
        <dbReference type="Proteomes" id="UP001223390"/>
    </source>
</evidence>
<comment type="caution">
    <text evidence="1">The sequence shown here is derived from an EMBL/GenBank/DDBJ whole genome shotgun (WGS) entry which is preliminary data.</text>
</comment>
<reference evidence="1 2" key="1">
    <citation type="submission" date="2023-05" db="EMBL/GenBank/DDBJ databases">
        <title>Sequencing and Assembly of Streptomyces sp. NP73.</title>
        <authorList>
            <person name="Konwar A.N."/>
            <person name="Saikia K."/>
            <person name="Thakur D."/>
        </authorList>
    </citation>
    <scope>NUCLEOTIDE SEQUENCE [LARGE SCALE GENOMIC DNA]</scope>
    <source>
        <strain evidence="1 2">NP73</strain>
    </source>
</reference>
<name>A0ABT7GYE3_9ACTN</name>